<dbReference type="InterPro" id="IPR014752">
    <property type="entry name" value="Arrestin-like_C"/>
</dbReference>
<dbReference type="InterPro" id="IPR011022">
    <property type="entry name" value="Arrestin_C-like"/>
</dbReference>
<dbReference type="Pfam" id="PF02752">
    <property type="entry name" value="Arrestin_C"/>
    <property type="match status" value="1"/>
</dbReference>
<organism evidence="1 2">
    <name type="scientific">Phytophthora cactorum</name>
    <dbReference type="NCBI Taxonomy" id="29920"/>
    <lineage>
        <taxon>Eukaryota</taxon>
        <taxon>Sar</taxon>
        <taxon>Stramenopiles</taxon>
        <taxon>Oomycota</taxon>
        <taxon>Peronosporomycetes</taxon>
        <taxon>Peronosporales</taxon>
        <taxon>Peronosporaceae</taxon>
        <taxon>Phytophthora</taxon>
    </lineage>
</organism>
<evidence type="ECO:0000313" key="2">
    <source>
        <dbReference type="Proteomes" id="UP000736787"/>
    </source>
</evidence>
<dbReference type="Gene3D" id="2.60.40.640">
    <property type="match status" value="2"/>
</dbReference>
<evidence type="ECO:0000313" key="1">
    <source>
        <dbReference type="EMBL" id="KAG2902428.1"/>
    </source>
</evidence>
<dbReference type="SMART" id="SM01017">
    <property type="entry name" value="Arrestin_C"/>
    <property type="match status" value="1"/>
</dbReference>
<name>A0A8T1BKX4_9STRA</name>
<dbReference type="SUPFAM" id="SSF81296">
    <property type="entry name" value="E set domains"/>
    <property type="match status" value="1"/>
</dbReference>
<dbReference type="EMBL" id="RCMK01001085">
    <property type="protein sequence ID" value="KAG2902428.1"/>
    <property type="molecule type" value="Genomic_DNA"/>
</dbReference>
<dbReference type="InterPro" id="IPR014756">
    <property type="entry name" value="Ig_E-set"/>
</dbReference>
<dbReference type="PANTHER" id="PTHR11188:SF17">
    <property type="entry name" value="FI21816P1"/>
    <property type="match status" value="1"/>
</dbReference>
<dbReference type="GO" id="GO:0015031">
    <property type="term" value="P:protein transport"/>
    <property type="evidence" value="ECO:0007669"/>
    <property type="project" value="TreeGrafter"/>
</dbReference>
<protein>
    <submittedName>
        <fullName evidence="1">Uncharacterized protein</fullName>
    </submittedName>
</protein>
<sequence length="361" mass="40551">MVFGFARSCVIDSPSRLARDGDGNAWERSVRFAFRRKSFLASLRHKFEDHGELGKAFGFSDKGRSASQSISRPILLVGTIHVAIHDTIECDALELKVAGKEKVEFTHVRHETRDGETTVHRHQIQLGNEFFKPKLVIFATSDRNYTPGRWRYRELSAKIKYKFKATLDVDGFFASDLKADCNLVIHERNFRELVPSEDSTTQNVKFLCCFNRGTCQLAVAMDKSVYFPGETAQIQCSVTNGSTVEITAMRCKLYQDITVKITKEGSYRTFTKLMCESAFPGVPPDTSLSQPQPLTLISTSNSHLQPTTKSDLTACAYRIDVECDIPWCPDIRLHLPINILAPELPNPSAGWVLEECSRSAS</sequence>
<dbReference type="InterPro" id="IPR050357">
    <property type="entry name" value="Arrestin_domain-protein"/>
</dbReference>
<dbReference type="VEuPathDB" id="FungiDB:PC110_g16523"/>
<accession>A0A8T1BKX4</accession>
<dbReference type="Proteomes" id="UP000736787">
    <property type="component" value="Unassembled WGS sequence"/>
</dbReference>
<gene>
    <name evidence="1" type="ORF">PC117_g21466</name>
</gene>
<comment type="caution">
    <text evidence="1">The sequence shown here is derived from an EMBL/GenBank/DDBJ whole genome shotgun (WGS) entry which is preliminary data.</text>
</comment>
<dbReference type="GO" id="GO:0005737">
    <property type="term" value="C:cytoplasm"/>
    <property type="evidence" value="ECO:0007669"/>
    <property type="project" value="TreeGrafter"/>
</dbReference>
<dbReference type="AlphaFoldDB" id="A0A8T1BKX4"/>
<reference evidence="1" key="1">
    <citation type="submission" date="2018-10" db="EMBL/GenBank/DDBJ databases">
        <title>Effector identification in a new, highly contiguous assembly of the strawberry crown rot pathogen Phytophthora cactorum.</title>
        <authorList>
            <person name="Armitage A.D."/>
            <person name="Nellist C.F."/>
            <person name="Bates H."/>
            <person name="Vickerstaff R.J."/>
            <person name="Harrison R.J."/>
        </authorList>
    </citation>
    <scope>NUCLEOTIDE SEQUENCE</scope>
    <source>
        <strain evidence="1">4040</strain>
    </source>
</reference>
<dbReference type="PANTHER" id="PTHR11188">
    <property type="entry name" value="ARRESTIN DOMAIN CONTAINING PROTEIN"/>
    <property type="match status" value="1"/>
</dbReference>
<proteinExistence type="predicted"/>